<feature type="domain" description="HhH-GPD" evidence="15">
    <location>
        <begin position="35"/>
        <end position="186"/>
    </location>
</feature>
<gene>
    <name evidence="16" type="primary">mutY</name>
    <name evidence="16" type="ORF">FBD94_24180</name>
</gene>
<dbReference type="RefSeq" id="WP_136882118.1">
    <property type="nucleotide sequence ID" value="NZ_SWDX01000014.1"/>
</dbReference>
<keyword evidence="12" id="KW-0234">DNA repair</keyword>
<dbReference type="InterPro" id="IPR000445">
    <property type="entry name" value="HhH_motif"/>
</dbReference>
<dbReference type="Gene3D" id="3.90.79.10">
    <property type="entry name" value="Nucleoside Triphosphate Pyrophosphohydrolase"/>
    <property type="match status" value="1"/>
</dbReference>
<dbReference type="PANTHER" id="PTHR42944:SF1">
    <property type="entry name" value="ADENINE DNA GLYCOSYLASE"/>
    <property type="match status" value="1"/>
</dbReference>
<dbReference type="InterPro" id="IPR003265">
    <property type="entry name" value="HhH-GPD_domain"/>
</dbReference>
<evidence type="ECO:0000256" key="10">
    <source>
        <dbReference type="ARBA" id="ARBA00023004"/>
    </source>
</evidence>
<keyword evidence="10 14" id="KW-0408">Iron</keyword>
<evidence type="ECO:0000313" key="16">
    <source>
        <dbReference type="EMBL" id="TKC56023.1"/>
    </source>
</evidence>
<dbReference type="Gene3D" id="1.10.1670.10">
    <property type="entry name" value="Helix-hairpin-Helix base-excision DNA repair enzymes (C-terminal)"/>
    <property type="match status" value="1"/>
</dbReference>
<dbReference type="Pfam" id="PF00633">
    <property type="entry name" value="HHH"/>
    <property type="match status" value="1"/>
</dbReference>
<evidence type="ECO:0000256" key="14">
    <source>
        <dbReference type="RuleBase" id="RU365096"/>
    </source>
</evidence>
<keyword evidence="7" id="KW-0479">Metal-binding</keyword>
<dbReference type="GO" id="GO:0051539">
    <property type="term" value="F:4 iron, 4 sulfur cluster binding"/>
    <property type="evidence" value="ECO:0007669"/>
    <property type="project" value="UniProtKB-UniRule"/>
</dbReference>
<comment type="similarity">
    <text evidence="3 14">Belongs to the Nth/MutY family.</text>
</comment>
<evidence type="ECO:0000313" key="17">
    <source>
        <dbReference type="Proteomes" id="UP000309594"/>
    </source>
</evidence>
<dbReference type="NCBIfam" id="TIGR01084">
    <property type="entry name" value="mutY"/>
    <property type="match status" value="1"/>
</dbReference>
<evidence type="ECO:0000256" key="2">
    <source>
        <dbReference type="ARBA" id="ARBA00002933"/>
    </source>
</evidence>
<dbReference type="SUPFAM" id="SSF55811">
    <property type="entry name" value="Nudix"/>
    <property type="match status" value="1"/>
</dbReference>
<dbReference type="Gene3D" id="1.10.340.30">
    <property type="entry name" value="Hypothetical protein, domain 2"/>
    <property type="match status" value="1"/>
</dbReference>
<dbReference type="Pfam" id="PF14815">
    <property type="entry name" value="NUDIX_4"/>
    <property type="match status" value="1"/>
</dbReference>
<dbReference type="GO" id="GO:0000701">
    <property type="term" value="F:purine-specific mismatch base pair DNA N-glycosylase activity"/>
    <property type="evidence" value="ECO:0007669"/>
    <property type="project" value="UniProtKB-EC"/>
</dbReference>
<keyword evidence="8 14" id="KW-0227">DNA damage</keyword>
<evidence type="ECO:0000256" key="7">
    <source>
        <dbReference type="ARBA" id="ARBA00022723"/>
    </source>
</evidence>
<organism evidence="16 17">
    <name type="scientific">Pedobacter hiemivivus</name>
    <dbReference type="NCBI Taxonomy" id="2530454"/>
    <lineage>
        <taxon>Bacteria</taxon>
        <taxon>Pseudomonadati</taxon>
        <taxon>Bacteroidota</taxon>
        <taxon>Sphingobacteriia</taxon>
        <taxon>Sphingobacteriales</taxon>
        <taxon>Sphingobacteriaceae</taxon>
        <taxon>Pedobacter</taxon>
    </lineage>
</organism>
<dbReference type="SUPFAM" id="SSF48150">
    <property type="entry name" value="DNA-glycosylase"/>
    <property type="match status" value="1"/>
</dbReference>
<evidence type="ECO:0000256" key="4">
    <source>
        <dbReference type="ARBA" id="ARBA00012045"/>
    </source>
</evidence>
<reference evidence="16 17" key="1">
    <citation type="submission" date="2019-04" db="EMBL/GenBank/DDBJ databases">
        <title>Pedobacter sp. RP-1-16 sp. nov., isolated from Arctic soil.</title>
        <authorList>
            <person name="Dahal R.H."/>
            <person name="Kim D.-U."/>
        </authorList>
    </citation>
    <scope>NUCLEOTIDE SEQUENCE [LARGE SCALE GENOMIC DNA]</scope>
    <source>
        <strain evidence="16 17">RP-1-16</strain>
    </source>
</reference>
<accession>A0A4U1G148</accession>
<dbReference type="EMBL" id="SWDX01000014">
    <property type="protein sequence ID" value="TKC56023.1"/>
    <property type="molecule type" value="Genomic_DNA"/>
</dbReference>
<dbReference type="PANTHER" id="PTHR42944">
    <property type="entry name" value="ADENINE DNA GLYCOSYLASE"/>
    <property type="match status" value="1"/>
</dbReference>
<dbReference type="GO" id="GO:0034039">
    <property type="term" value="F:8-oxo-7,8-dihydroguanine DNA N-glycosylase activity"/>
    <property type="evidence" value="ECO:0007669"/>
    <property type="project" value="TreeGrafter"/>
</dbReference>
<evidence type="ECO:0000256" key="11">
    <source>
        <dbReference type="ARBA" id="ARBA00023014"/>
    </source>
</evidence>
<dbReference type="Proteomes" id="UP000309594">
    <property type="component" value="Unassembled WGS sequence"/>
</dbReference>
<dbReference type="GO" id="GO:0006298">
    <property type="term" value="P:mismatch repair"/>
    <property type="evidence" value="ECO:0007669"/>
    <property type="project" value="TreeGrafter"/>
</dbReference>
<evidence type="ECO:0000256" key="3">
    <source>
        <dbReference type="ARBA" id="ARBA00008343"/>
    </source>
</evidence>
<dbReference type="CDD" id="cd03431">
    <property type="entry name" value="NUDIX_DNA_Glycosylase_C-MutY"/>
    <property type="match status" value="1"/>
</dbReference>
<dbReference type="InterPro" id="IPR005760">
    <property type="entry name" value="A/G_AdeGlyc_MutY"/>
</dbReference>
<dbReference type="InterPro" id="IPR011257">
    <property type="entry name" value="DNA_glycosylase"/>
</dbReference>
<keyword evidence="13 14" id="KW-0326">Glycosidase</keyword>
<dbReference type="CDD" id="cd00056">
    <property type="entry name" value="ENDO3c"/>
    <property type="match status" value="1"/>
</dbReference>
<evidence type="ECO:0000256" key="8">
    <source>
        <dbReference type="ARBA" id="ARBA00022763"/>
    </source>
</evidence>
<dbReference type="GO" id="GO:0006284">
    <property type="term" value="P:base-excision repair"/>
    <property type="evidence" value="ECO:0007669"/>
    <property type="project" value="UniProtKB-UniRule"/>
</dbReference>
<evidence type="ECO:0000256" key="9">
    <source>
        <dbReference type="ARBA" id="ARBA00022801"/>
    </source>
</evidence>
<evidence type="ECO:0000256" key="13">
    <source>
        <dbReference type="ARBA" id="ARBA00023295"/>
    </source>
</evidence>
<dbReference type="SMART" id="SM00478">
    <property type="entry name" value="ENDO3c"/>
    <property type="match status" value="1"/>
</dbReference>
<comment type="cofactor">
    <cofactor evidence="14">
        <name>[4Fe-4S] cluster</name>
        <dbReference type="ChEBI" id="CHEBI:49883"/>
    </cofactor>
    <text evidence="14">Binds 1 [4Fe-4S] cluster.</text>
</comment>
<keyword evidence="11" id="KW-0411">Iron-sulfur</keyword>
<evidence type="ECO:0000256" key="6">
    <source>
        <dbReference type="ARBA" id="ARBA00022485"/>
    </source>
</evidence>
<dbReference type="InterPro" id="IPR029119">
    <property type="entry name" value="MutY_C"/>
</dbReference>
<comment type="function">
    <text evidence="2">Adenine glycosylase active on G-A mispairs. MutY also corrects error-prone DNA synthesis past GO lesions which are due to the oxidatively damaged form of guanine: 7,8-dihydro-8-oxoguanine (8-oxo-dGTP).</text>
</comment>
<protein>
    <recommendedName>
        <fullName evidence="5 14">Adenine DNA glycosylase</fullName>
        <ecNumber evidence="4 14">3.2.2.31</ecNumber>
    </recommendedName>
</protein>
<dbReference type="EC" id="3.2.2.31" evidence="4 14"/>
<evidence type="ECO:0000256" key="5">
    <source>
        <dbReference type="ARBA" id="ARBA00022023"/>
    </source>
</evidence>
<dbReference type="Pfam" id="PF00730">
    <property type="entry name" value="HhH-GPD"/>
    <property type="match status" value="1"/>
</dbReference>
<dbReference type="GO" id="GO:0032357">
    <property type="term" value="F:oxidized purine DNA binding"/>
    <property type="evidence" value="ECO:0007669"/>
    <property type="project" value="TreeGrafter"/>
</dbReference>
<evidence type="ECO:0000256" key="1">
    <source>
        <dbReference type="ARBA" id="ARBA00000843"/>
    </source>
</evidence>
<keyword evidence="9" id="KW-0378">Hydrolase</keyword>
<proteinExistence type="inferred from homology"/>
<comment type="caution">
    <text evidence="16">The sequence shown here is derived from an EMBL/GenBank/DDBJ whole genome shotgun (WGS) entry which is preliminary data.</text>
</comment>
<name>A0A4U1G148_9SPHI</name>
<evidence type="ECO:0000259" key="15">
    <source>
        <dbReference type="SMART" id="SM00478"/>
    </source>
</evidence>
<sequence length="353" mass="40787">MSFQSEIVNWYLKHKRALPWRDTKDAYIIWLSEVILQQTRVEQGLPYFNRFLQHYPTVLDFAAASETQILKLWQGLGYYSRGRNMLFTAKQVQDLHNGKFPTKYDELIKLKGVGEYTAAAIASFSANESKAVLDGNVFRVLSRYFGIDEPINSSGGKKQFLELAQALITDQEAAIYNQAIMEFGALQCKPKSPNCSVCPVQSGCEASKNNLVSMLPVKLNKLKKRTRYFNYLICQSDENILVKKRSAGDIWQELYDFPLVETLENYQEDQQNFSEQLGNIFGKDCNVTALSQQKHLLTHQTIYVQFFGLDNYIINFNQDAEIKWVTLREFDELPQPKVITNFMNTHFNYLEKP</sequence>
<evidence type="ECO:0000256" key="12">
    <source>
        <dbReference type="ARBA" id="ARBA00023204"/>
    </source>
</evidence>
<dbReference type="InterPro" id="IPR044298">
    <property type="entry name" value="MIG/MutY"/>
</dbReference>
<dbReference type="AlphaFoldDB" id="A0A4U1G148"/>
<comment type="catalytic activity">
    <reaction evidence="1 14">
        <text>Hydrolyzes free adenine bases from 7,8-dihydro-8-oxoguanine:adenine mismatched double-stranded DNA, leaving an apurinic site.</text>
        <dbReference type="EC" id="3.2.2.31"/>
    </reaction>
</comment>
<dbReference type="InterPro" id="IPR023170">
    <property type="entry name" value="HhH_base_excis_C"/>
</dbReference>
<dbReference type="GO" id="GO:0046872">
    <property type="term" value="F:metal ion binding"/>
    <property type="evidence" value="ECO:0007669"/>
    <property type="project" value="UniProtKB-UniRule"/>
</dbReference>
<dbReference type="GO" id="GO:0035485">
    <property type="term" value="F:adenine/guanine mispair binding"/>
    <property type="evidence" value="ECO:0007669"/>
    <property type="project" value="TreeGrafter"/>
</dbReference>
<keyword evidence="6" id="KW-0004">4Fe-4S</keyword>
<dbReference type="InterPro" id="IPR015797">
    <property type="entry name" value="NUDIX_hydrolase-like_dom_sf"/>
</dbReference>